<feature type="compositionally biased region" description="Pro residues" evidence="1">
    <location>
        <begin position="299"/>
        <end position="312"/>
    </location>
</feature>
<accession>A0A2T0PTP1</accession>
<keyword evidence="2" id="KW-1133">Transmembrane helix</keyword>
<dbReference type="Proteomes" id="UP000237846">
    <property type="component" value="Unassembled WGS sequence"/>
</dbReference>
<feature type="transmembrane region" description="Helical" evidence="2">
    <location>
        <begin position="61"/>
        <end position="79"/>
    </location>
</feature>
<gene>
    <name evidence="3" type="ORF">CLV72_11029</name>
</gene>
<protein>
    <submittedName>
        <fullName evidence="3">Uncharacterized protein</fullName>
    </submittedName>
</protein>
<reference evidence="3 4" key="1">
    <citation type="submission" date="2018-03" db="EMBL/GenBank/DDBJ databases">
        <title>Genomic Encyclopedia of Archaeal and Bacterial Type Strains, Phase II (KMG-II): from individual species to whole genera.</title>
        <authorList>
            <person name="Goeker M."/>
        </authorList>
    </citation>
    <scope>NUCLEOTIDE SEQUENCE [LARGE SCALE GENOMIC DNA]</scope>
    <source>
        <strain evidence="3 4">DSM 45601</strain>
    </source>
</reference>
<dbReference type="OrthoDB" id="3425023at2"/>
<feature type="region of interest" description="Disordered" evidence="1">
    <location>
        <begin position="292"/>
        <end position="312"/>
    </location>
</feature>
<evidence type="ECO:0000256" key="2">
    <source>
        <dbReference type="SAM" id="Phobius"/>
    </source>
</evidence>
<organism evidence="3 4">
    <name type="scientific">Allonocardiopsis opalescens</name>
    <dbReference type="NCBI Taxonomy" id="1144618"/>
    <lineage>
        <taxon>Bacteria</taxon>
        <taxon>Bacillati</taxon>
        <taxon>Actinomycetota</taxon>
        <taxon>Actinomycetes</taxon>
        <taxon>Streptosporangiales</taxon>
        <taxon>Allonocardiopsis</taxon>
    </lineage>
</organism>
<comment type="caution">
    <text evidence="3">The sequence shown here is derived from an EMBL/GenBank/DDBJ whole genome shotgun (WGS) entry which is preliminary data.</text>
</comment>
<keyword evidence="4" id="KW-1185">Reference proteome</keyword>
<proteinExistence type="predicted"/>
<sequence length="312" mass="34868">MSPSDLPDFRHAPVIDPEVPADDQTLLTLHPQLLTPATYPAPAKRKAHWEFPFLDWLRRRAIVLSIFAVLFLFLGARFIARYIGIVLGVAVLAASVATLATARRRGETKPERAARLHHGRYILPTADLDEQAQELLARARHAADRVVQARVVRDGWLDPVDNAVTLPAQIWEIAATLRTHTELRARHSTMVRTKLGKEGRQLLKEQAKALSRAETSVEARVRALEGYAARVEAAQARYHEWKQLQTLINDRQTYLDLEAETARDEHGTAQLTELTEQASTVEEAFRARLAEALDAGKQLPPPADDTPRPPPA</sequence>
<keyword evidence="2" id="KW-0812">Transmembrane</keyword>
<dbReference type="AlphaFoldDB" id="A0A2T0PTP1"/>
<dbReference type="EMBL" id="PVZC01000010">
    <property type="protein sequence ID" value="PRX92269.1"/>
    <property type="molecule type" value="Genomic_DNA"/>
</dbReference>
<feature type="transmembrane region" description="Helical" evidence="2">
    <location>
        <begin position="85"/>
        <end position="102"/>
    </location>
</feature>
<evidence type="ECO:0000313" key="3">
    <source>
        <dbReference type="EMBL" id="PRX92269.1"/>
    </source>
</evidence>
<evidence type="ECO:0000313" key="4">
    <source>
        <dbReference type="Proteomes" id="UP000237846"/>
    </source>
</evidence>
<dbReference type="RefSeq" id="WP_106252355.1">
    <property type="nucleotide sequence ID" value="NZ_PVZC01000010.1"/>
</dbReference>
<keyword evidence="2" id="KW-0472">Membrane</keyword>
<name>A0A2T0PTP1_9ACTN</name>
<evidence type="ECO:0000256" key="1">
    <source>
        <dbReference type="SAM" id="MobiDB-lite"/>
    </source>
</evidence>